<evidence type="ECO:0000313" key="3">
    <source>
        <dbReference type="EMBL" id="EHL19259.1"/>
    </source>
</evidence>
<evidence type="ECO:0000259" key="2">
    <source>
        <dbReference type="Pfam" id="PF03787"/>
    </source>
</evidence>
<proteinExistence type="predicted"/>
<dbReference type="PATRIC" id="fig|796940.3.peg.1080"/>
<dbReference type="Proteomes" id="UP000003379">
    <property type="component" value="Unassembled WGS sequence"/>
</dbReference>
<accession>G9XCS3</accession>
<name>G9XCS3_9FIRM</name>
<dbReference type="AlphaFoldDB" id="G9XCS3"/>
<dbReference type="STRING" id="796937.HMPREF9630_00192"/>
<keyword evidence="1" id="KW-0051">Antiviral defense</keyword>
<reference evidence="3 4" key="1">
    <citation type="submission" date="2011-08" db="EMBL/GenBank/DDBJ databases">
        <title>The Genome Sequence of Eubacteriaceae bacterium CM5.</title>
        <authorList>
            <consortium name="The Broad Institute Genome Sequencing Platform"/>
            <person name="Earl A."/>
            <person name="Ward D."/>
            <person name="Feldgarden M."/>
            <person name="Gevers D."/>
            <person name="Sizova M."/>
            <person name="Hazen A."/>
            <person name="Epstein S."/>
            <person name="Young S.K."/>
            <person name="Zeng Q."/>
            <person name="Gargeya S."/>
            <person name="Fitzgerald M."/>
            <person name="Haas B."/>
            <person name="Abouelleil A."/>
            <person name="Alvarado L."/>
            <person name="Arachchi H.M."/>
            <person name="Berlin A."/>
            <person name="Brown A."/>
            <person name="Chapman S.B."/>
            <person name="Chen Z."/>
            <person name="Dunbar C."/>
            <person name="Freedman E."/>
            <person name="Gearin G."/>
            <person name="Gellesch M."/>
            <person name="Goldberg J."/>
            <person name="Griggs A."/>
            <person name="Gujja S."/>
            <person name="Heiman D."/>
            <person name="Howarth C."/>
            <person name="Larson L."/>
            <person name="Lui A."/>
            <person name="MacDonald P.J.P."/>
            <person name="Montmayeur A."/>
            <person name="Murphy C."/>
            <person name="Neiman D."/>
            <person name="Pearson M."/>
            <person name="Priest M."/>
            <person name="Roberts A."/>
            <person name="Saif S."/>
            <person name="Shea T."/>
            <person name="Shenoy N."/>
            <person name="Sisk P."/>
            <person name="Stolte C."/>
            <person name="Sykes S."/>
            <person name="Wortman J."/>
            <person name="Nusbaum C."/>
            <person name="Birren B."/>
        </authorList>
    </citation>
    <scope>NUCLEOTIDE SEQUENCE [LARGE SCALE GENOMIC DNA]</scope>
    <source>
        <strain evidence="3 4">CM5</strain>
    </source>
</reference>
<evidence type="ECO:0000313" key="4">
    <source>
        <dbReference type="Proteomes" id="UP000003379"/>
    </source>
</evidence>
<comment type="caution">
    <text evidence="3">The sequence shown here is derived from an EMBL/GenBank/DDBJ whole genome shotgun (WGS) entry which is preliminary data.</text>
</comment>
<dbReference type="RefSeq" id="WP_009529577.1">
    <property type="nucleotide sequence ID" value="NZ_JH414611.1"/>
</dbReference>
<evidence type="ECO:0000256" key="1">
    <source>
        <dbReference type="ARBA" id="ARBA00023118"/>
    </source>
</evidence>
<feature type="domain" description="CRISPR type III-associated protein" evidence="2">
    <location>
        <begin position="125"/>
        <end position="291"/>
    </location>
</feature>
<organism evidence="3 4">
    <name type="scientific">Peptoanaerobacter stomatis</name>
    <dbReference type="NCBI Taxonomy" id="796937"/>
    <lineage>
        <taxon>Bacteria</taxon>
        <taxon>Bacillati</taxon>
        <taxon>Bacillota</taxon>
        <taxon>Clostridia</taxon>
        <taxon>Peptostreptococcales</taxon>
        <taxon>Filifactoraceae</taxon>
        <taxon>Peptoanaerobacter</taxon>
    </lineage>
</organism>
<dbReference type="InterPro" id="IPR005537">
    <property type="entry name" value="RAMP_III_fam"/>
</dbReference>
<dbReference type="HOGENOM" id="CLU_064441_0_0_9"/>
<gene>
    <name evidence="3" type="ORF">HMPREF9628_01650</name>
</gene>
<dbReference type="PANTHER" id="PTHR39965">
    <property type="entry name" value="CRISPR SYSTEM CMR SUBUNIT CMR6"/>
    <property type="match status" value="1"/>
</dbReference>
<dbReference type="InterPro" id="IPR010172">
    <property type="entry name" value="CRISPR-assoc_prot_TM1791"/>
</dbReference>
<dbReference type="GO" id="GO:0051607">
    <property type="term" value="P:defense response to virus"/>
    <property type="evidence" value="ECO:0007669"/>
    <property type="project" value="UniProtKB-KW"/>
</dbReference>
<dbReference type="NCBIfam" id="TIGR01898">
    <property type="entry name" value="cas_TM1791_cmr6"/>
    <property type="match status" value="1"/>
</dbReference>
<dbReference type="EMBL" id="AFZG01000025">
    <property type="protein sequence ID" value="EHL19259.1"/>
    <property type="molecule type" value="Genomic_DNA"/>
</dbReference>
<sequence>MNGDWRNELQKIEEKIKNSGENKITNLGYAFQTQDYYMQRGKVKEDVKRIVDFTLDNKTKEMIKNRQNELQKLVKGETSKLDIGCFQVCVNYPGLLVGMSNPVMSSLKRESDEEGQDSAFKTGFSFDYVTGLPYIPGSSIKGMLRASIEKYKTDVCQWLEDNIGILADERLFKEIIYEMFGDENNEVNDDKMQNNTNVLERDVFLDAIIIDGSNDKILKSDYITPHSSMFKNPIPIRILAIKPEVKLEFHFLLREKIIAKMNREQRFKLYKGLILDLGIGAKTNTGYGSLKEV</sequence>
<dbReference type="PANTHER" id="PTHR39965:SF1">
    <property type="entry name" value="CRISPR SYSTEM CMR SUBUNIT CMR6"/>
    <property type="match status" value="1"/>
</dbReference>
<dbReference type="Pfam" id="PF03787">
    <property type="entry name" value="RAMPs"/>
    <property type="match status" value="1"/>
</dbReference>
<protein>
    <recommendedName>
        <fullName evidence="2">CRISPR type III-associated protein domain-containing protein</fullName>
    </recommendedName>
</protein>